<dbReference type="InterPro" id="IPR036388">
    <property type="entry name" value="WH-like_DNA-bd_sf"/>
</dbReference>
<keyword evidence="3" id="KW-0731">Sigma factor</keyword>
<reference evidence="7" key="1">
    <citation type="journal article" date="2015" name="PeerJ">
        <title>First genomic representation of candidate bacterial phylum KSB3 points to enhanced environmental sensing as a trigger of wastewater bulking.</title>
        <authorList>
            <person name="Sekiguchi Y."/>
            <person name="Ohashi A."/>
            <person name="Parks D.H."/>
            <person name="Yamauchi T."/>
            <person name="Tyson G.W."/>
            <person name="Hugenholtz P."/>
        </authorList>
    </citation>
    <scope>NUCLEOTIDE SEQUENCE [LARGE SCALE GENOMIC DNA]</scope>
</reference>
<evidence type="ECO:0000256" key="1">
    <source>
        <dbReference type="ARBA" id="ARBA00010641"/>
    </source>
</evidence>
<dbReference type="GO" id="GO:0006352">
    <property type="term" value="P:DNA-templated transcription initiation"/>
    <property type="evidence" value="ECO:0007669"/>
    <property type="project" value="InterPro"/>
</dbReference>
<accession>A0A081BZS3</accession>
<evidence type="ECO:0000256" key="3">
    <source>
        <dbReference type="ARBA" id="ARBA00023082"/>
    </source>
</evidence>
<protein>
    <submittedName>
        <fullName evidence="7">RNA polymerase, sigma-24 subunit, ECF subfamily</fullName>
    </submittedName>
</protein>
<dbReference type="InterPro" id="IPR013325">
    <property type="entry name" value="RNA_pol_sigma_r2"/>
</dbReference>
<evidence type="ECO:0000313" key="8">
    <source>
        <dbReference type="Proteomes" id="UP000030661"/>
    </source>
</evidence>
<gene>
    <name evidence="7" type="ORF">U27_04795</name>
</gene>
<dbReference type="InterPro" id="IPR013324">
    <property type="entry name" value="RNA_pol_sigma_r3/r4-like"/>
</dbReference>
<organism evidence="7">
    <name type="scientific">Vecturithrix granuli</name>
    <dbReference type="NCBI Taxonomy" id="1499967"/>
    <lineage>
        <taxon>Bacteria</taxon>
        <taxon>Candidatus Moduliflexota</taxon>
        <taxon>Candidatus Vecturitrichia</taxon>
        <taxon>Candidatus Vecturitrichales</taxon>
        <taxon>Candidatus Vecturitrichaceae</taxon>
        <taxon>Candidatus Vecturithrix</taxon>
    </lineage>
</organism>
<dbReference type="InterPro" id="IPR007627">
    <property type="entry name" value="RNA_pol_sigma70_r2"/>
</dbReference>
<comment type="similarity">
    <text evidence="1">Belongs to the sigma-70 factor family. ECF subfamily.</text>
</comment>
<dbReference type="InterPro" id="IPR014284">
    <property type="entry name" value="RNA_pol_sigma-70_dom"/>
</dbReference>
<dbReference type="InterPro" id="IPR013249">
    <property type="entry name" value="RNA_pol_sigma70_r4_t2"/>
</dbReference>
<dbReference type="eggNOG" id="COG1595">
    <property type="taxonomic scope" value="Bacteria"/>
</dbReference>
<keyword evidence="8" id="KW-1185">Reference proteome</keyword>
<evidence type="ECO:0000256" key="2">
    <source>
        <dbReference type="ARBA" id="ARBA00023015"/>
    </source>
</evidence>
<dbReference type="PANTHER" id="PTHR43133:SF51">
    <property type="entry name" value="RNA POLYMERASE SIGMA FACTOR"/>
    <property type="match status" value="1"/>
</dbReference>
<dbReference type="SUPFAM" id="SSF88659">
    <property type="entry name" value="Sigma3 and sigma4 domains of RNA polymerase sigma factors"/>
    <property type="match status" value="1"/>
</dbReference>
<keyword evidence="2" id="KW-0805">Transcription regulation</keyword>
<dbReference type="NCBIfam" id="TIGR02937">
    <property type="entry name" value="sigma70-ECF"/>
    <property type="match status" value="1"/>
</dbReference>
<dbReference type="Proteomes" id="UP000030661">
    <property type="component" value="Unassembled WGS sequence"/>
</dbReference>
<sequence length="217" mass="24661">MSTQVISLQHPLAGFNPVGSYPQVQSQKQPTHVKLESMTDEQLIDVTLGGTTAAFGILIQRHQRQMYALALKMVRNHDDAADIAQEVFLKAYEVLGSFQKKSSFHTWLYRITVNFCINHLRRDKAQYHVELESYHAVEAAEVFDNMDNVEVQDELTDAIHRLPEKQQTTVMLRAGEGLPYKEIAKILGCSVGTVKANYFHAVKNLRRYMKSTIMAHA</sequence>
<dbReference type="CDD" id="cd06171">
    <property type="entry name" value="Sigma70_r4"/>
    <property type="match status" value="1"/>
</dbReference>
<evidence type="ECO:0000259" key="6">
    <source>
        <dbReference type="Pfam" id="PF08281"/>
    </source>
</evidence>
<dbReference type="GO" id="GO:0003677">
    <property type="term" value="F:DNA binding"/>
    <property type="evidence" value="ECO:0007669"/>
    <property type="project" value="InterPro"/>
</dbReference>
<dbReference type="Pfam" id="PF04542">
    <property type="entry name" value="Sigma70_r2"/>
    <property type="match status" value="1"/>
</dbReference>
<name>A0A081BZS3_VECG1</name>
<evidence type="ECO:0000313" key="7">
    <source>
        <dbReference type="EMBL" id="GAK57828.1"/>
    </source>
</evidence>
<feature type="domain" description="RNA polymerase sigma factor 70 region 4 type 2" evidence="6">
    <location>
        <begin position="153"/>
        <end position="205"/>
    </location>
</feature>
<dbReference type="SUPFAM" id="SSF88946">
    <property type="entry name" value="Sigma2 domain of RNA polymerase sigma factors"/>
    <property type="match status" value="1"/>
</dbReference>
<dbReference type="GO" id="GO:0016987">
    <property type="term" value="F:sigma factor activity"/>
    <property type="evidence" value="ECO:0007669"/>
    <property type="project" value="UniProtKB-KW"/>
</dbReference>
<keyword evidence="4" id="KW-0804">Transcription</keyword>
<dbReference type="Gene3D" id="1.10.10.10">
    <property type="entry name" value="Winged helix-like DNA-binding domain superfamily/Winged helix DNA-binding domain"/>
    <property type="match status" value="1"/>
</dbReference>
<dbReference type="InterPro" id="IPR039425">
    <property type="entry name" value="RNA_pol_sigma-70-like"/>
</dbReference>
<proteinExistence type="inferred from homology"/>
<dbReference type="PANTHER" id="PTHR43133">
    <property type="entry name" value="RNA POLYMERASE ECF-TYPE SIGMA FACTO"/>
    <property type="match status" value="1"/>
</dbReference>
<dbReference type="Gene3D" id="1.10.1740.10">
    <property type="match status" value="1"/>
</dbReference>
<dbReference type="STRING" id="1499967.U27_04795"/>
<evidence type="ECO:0000259" key="5">
    <source>
        <dbReference type="Pfam" id="PF04542"/>
    </source>
</evidence>
<feature type="domain" description="RNA polymerase sigma-70 region 2" evidence="5">
    <location>
        <begin position="58"/>
        <end position="124"/>
    </location>
</feature>
<evidence type="ECO:0000256" key="4">
    <source>
        <dbReference type="ARBA" id="ARBA00023163"/>
    </source>
</evidence>
<dbReference type="HOGENOM" id="CLU_047691_9_3_0"/>
<dbReference type="EMBL" id="DF820466">
    <property type="protein sequence ID" value="GAK57828.1"/>
    <property type="molecule type" value="Genomic_DNA"/>
</dbReference>
<dbReference type="Pfam" id="PF08281">
    <property type="entry name" value="Sigma70_r4_2"/>
    <property type="match status" value="1"/>
</dbReference>
<dbReference type="AlphaFoldDB" id="A0A081BZS3"/>